<dbReference type="AlphaFoldDB" id="A0AB38R1T2"/>
<dbReference type="EMBL" id="CP063414">
    <property type="protein sequence ID" value="UOE77538.1"/>
    <property type="molecule type" value="Genomic_DNA"/>
</dbReference>
<protein>
    <submittedName>
        <fullName evidence="1">Uncharacterized protein</fullName>
    </submittedName>
</protein>
<accession>A0AB38R1T2</accession>
<sequence>MQRTIIIDEMPIFINAESFDIGKNDNCLDWYDEMVRVTNDEELTKFDCERVRVLINYLISMEMAESFKHESEYTSLPTKKLIRHLKDEQRELLYHVLGRLKKEKVEYKYQNRYQWFLKMLENDSVGVVNRDEKKTVILCSKWIEYRHFGNILVLDGTADIVRKIYAHGGYELIELPNYHNYKERLRILFRIINTSKTKRKNIETHESIASDFLEIRERTKDLNIIALLMLV</sequence>
<organism evidence="1 2">
    <name type="scientific">Parageobacillus thermoglucosidasius</name>
    <name type="common">Geobacillus thermoglucosidasius</name>
    <dbReference type="NCBI Taxonomy" id="1426"/>
    <lineage>
        <taxon>Bacteria</taxon>
        <taxon>Bacillati</taxon>
        <taxon>Bacillota</taxon>
        <taxon>Bacilli</taxon>
        <taxon>Bacillales</taxon>
        <taxon>Anoxybacillaceae</taxon>
        <taxon>Parageobacillus</taxon>
    </lineage>
</organism>
<reference evidence="1" key="1">
    <citation type="submission" date="2020-10" db="EMBL/GenBank/DDBJ databases">
        <authorList>
            <person name="Delgado J.A."/>
            <person name="Gonzalez J.M."/>
        </authorList>
    </citation>
    <scope>NUCLEOTIDE SEQUENCE</scope>
    <source>
        <strain evidence="1">23.6</strain>
    </source>
</reference>
<name>A0AB38R1T2_PARTM</name>
<evidence type="ECO:0000313" key="1">
    <source>
        <dbReference type="EMBL" id="UOE77538.1"/>
    </source>
</evidence>
<dbReference type="Proteomes" id="UP001058458">
    <property type="component" value="Chromosome"/>
</dbReference>
<evidence type="ECO:0000313" key="2">
    <source>
        <dbReference type="Proteomes" id="UP001058458"/>
    </source>
</evidence>
<gene>
    <name evidence="1" type="ORF">IMI45_06880</name>
</gene>
<dbReference type="RefSeq" id="WP_256834722.1">
    <property type="nucleotide sequence ID" value="NZ_CP063414.1"/>
</dbReference>
<proteinExistence type="predicted"/>